<dbReference type="GO" id="GO:0000160">
    <property type="term" value="P:phosphorelay signal transduction system"/>
    <property type="evidence" value="ECO:0007669"/>
    <property type="project" value="InterPro"/>
</dbReference>
<feature type="domain" description="Response regulatory" evidence="5">
    <location>
        <begin position="5"/>
        <end position="121"/>
    </location>
</feature>
<dbReference type="InterPro" id="IPR000792">
    <property type="entry name" value="Tscrpt_reg_LuxR_C"/>
</dbReference>
<feature type="domain" description="HTH luxR-type" evidence="4">
    <location>
        <begin position="144"/>
        <end position="209"/>
    </location>
</feature>
<dbReference type="AlphaFoldDB" id="A0A1T1ATX1"/>
<dbReference type="PANTHER" id="PTHR43214">
    <property type="entry name" value="TWO-COMPONENT RESPONSE REGULATOR"/>
    <property type="match status" value="1"/>
</dbReference>
<dbReference type="SMART" id="SM00421">
    <property type="entry name" value="HTH_LUXR"/>
    <property type="match status" value="1"/>
</dbReference>
<dbReference type="PANTHER" id="PTHR43214:SF43">
    <property type="entry name" value="TWO-COMPONENT RESPONSE REGULATOR"/>
    <property type="match status" value="1"/>
</dbReference>
<dbReference type="Gene3D" id="3.40.50.2300">
    <property type="match status" value="1"/>
</dbReference>
<dbReference type="InterPro" id="IPR039420">
    <property type="entry name" value="WalR-like"/>
</dbReference>
<dbReference type="Pfam" id="PF00196">
    <property type="entry name" value="GerE"/>
    <property type="match status" value="1"/>
</dbReference>
<organism evidence="6 7">
    <name type="scientific">Rhodoferax fermentans</name>
    <dbReference type="NCBI Taxonomy" id="28066"/>
    <lineage>
        <taxon>Bacteria</taxon>
        <taxon>Pseudomonadati</taxon>
        <taxon>Pseudomonadota</taxon>
        <taxon>Betaproteobacteria</taxon>
        <taxon>Burkholderiales</taxon>
        <taxon>Comamonadaceae</taxon>
        <taxon>Rhodoferax</taxon>
    </lineage>
</organism>
<evidence type="ECO:0000313" key="6">
    <source>
        <dbReference type="EMBL" id="OOV07398.1"/>
    </source>
</evidence>
<dbReference type="InterPro" id="IPR016032">
    <property type="entry name" value="Sig_transdc_resp-reg_C-effctor"/>
</dbReference>
<dbReference type="PROSITE" id="PS00622">
    <property type="entry name" value="HTH_LUXR_1"/>
    <property type="match status" value="1"/>
</dbReference>
<dbReference type="EMBL" id="MTJN01000002">
    <property type="protein sequence ID" value="OOV07398.1"/>
    <property type="molecule type" value="Genomic_DNA"/>
</dbReference>
<dbReference type="Proteomes" id="UP000190750">
    <property type="component" value="Unassembled WGS sequence"/>
</dbReference>
<dbReference type="SUPFAM" id="SSF52172">
    <property type="entry name" value="CheY-like"/>
    <property type="match status" value="1"/>
</dbReference>
<gene>
    <name evidence="6" type="ORF">RF819_12240</name>
</gene>
<dbReference type="InterPro" id="IPR011006">
    <property type="entry name" value="CheY-like_superfamily"/>
</dbReference>
<dbReference type="STRING" id="28066.RF819_12240"/>
<dbReference type="OrthoDB" id="9816469at2"/>
<evidence type="ECO:0000259" key="4">
    <source>
        <dbReference type="PROSITE" id="PS50043"/>
    </source>
</evidence>
<protein>
    <submittedName>
        <fullName evidence="6">DNA-binding response regulator</fullName>
    </submittedName>
</protein>
<dbReference type="CDD" id="cd06170">
    <property type="entry name" value="LuxR_C_like"/>
    <property type="match status" value="1"/>
</dbReference>
<dbReference type="RefSeq" id="WP_078365241.1">
    <property type="nucleotide sequence ID" value="NZ_MTJN01000002.1"/>
</dbReference>
<dbReference type="GO" id="GO:0003677">
    <property type="term" value="F:DNA binding"/>
    <property type="evidence" value="ECO:0007669"/>
    <property type="project" value="UniProtKB-KW"/>
</dbReference>
<evidence type="ECO:0000313" key="7">
    <source>
        <dbReference type="Proteomes" id="UP000190750"/>
    </source>
</evidence>
<evidence type="ECO:0000256" key="1">
    <source>
        <dbReference type="ARBA" id="ARBA00022553"/>
    </source>
</evidence>
<keyword evidence="2 6" id="KW-0238">DNA-binding</keyword>
<sequence length="212" mass="23125">MPNIKIAIIDDHALVRSGLRGFFTDQPDIEVVAEAGDGAQALEVVRQHQLDVLILDISMPKQSGMDVLARIQAHAPDLGILILSGYPEEHYAVSLLRRGISGYLNKQCEPEDVLAAVRRIAGGNRYITPQIADLLAGQLNRPNDAAAHEQLSARELQVLLRLAKGETVGDIAQSLFLSAKTVSTYRTRILEKMGLASNSDLTYYALKNGLLD</sequence>
<accession>A0A1T1ATX1</accession>
<evidence type="ECO:0000256" key="2">
    <source>
        <dbReference type="ARBA" id="ARBA00023125"/>
    </source>
</evidence>
<dbReference type="PROSITE" id="PS50043">
    <property type="entry name" value="HTH_LUXR_2"/>
    <property type="match status" value="1"/>
</dbReference>
<dbReference type="SMART" id="SM00448">
    <property type="entry name" value="REC"/>
    <property type="match status" value="1"/>
</dbReference>
<dbReference type="SUPFAM" id="SSF46894">
    <property type="entry name" value="C-terminal effector domain of the bipartite response regulators"/>
    <property type="match status" value="1"/>
</dbReference>
<dbReference type="GO" id="GO:0006355">
    <property type="term" value="P:regulation of DNA-templated transcription"/>
    <property type="evidence" value="ECO:0007669"/>
    <property type="project" value="InterPro"/>
</dbReference>
<dbReference type="InterPro" id="IPR058245">
    <property type="entry name" value="NreC/VraR/RcsB-like_REC"/>
</dbReference>
<keyword evidence="1 3" id="KW-0597">Phosphoprotein</keyword>
<dbReference type="InterPro" id="IPR001789">
    <property type="entry name" value="Sig_transdc_resp-reg_receiver"/>
</dbReference>
<dbReference type="CDD" id="cd17535">
    <property type="entry name" value="REC_NarL-like"/>
    <property type="match status" value="1"/>
</dbReference>
<reference evidence="6 7" key="1">
    <citation type="submission" date="2017-01" db="EMBL/GenBank/DDBJ databases">
        <title>Genome sequencing of Rhodoferax fermentans JCM 7819.</title>
        <authorList>
            <person name="Kim Y.J."/>
            <person name="Farh M.E.-A."/>
            <person name="Yang D.-C."/>
        </authorList>
    </citation>
    <scope>NUCLEOTIDE SEQUENCE [LARGE SCALE GENOMIC DNA]</scope>
    <source>
        <strain evidence="6 7">JCM 7819</strain>
    </source>
</reference>
<comment type="caution">
    <text evidence="6">The sequence shown here is derived from an EMBL/GenBank/DDBJ whole genome shotgun (WGS) entry which is preliminary data.</text>
</comment>
<dbReference type="PROSITE" id="PS50110">
    <property type="entry name" value="RESPONSE_REGULATORY"/>
    <property type="match status" value="1"/>
</dbReference>
<evidence type="ECO:0000256" key="3">
    <source>
        <dbReference type="PROSITE-ProRule" id="PRU00169"/>
    </source>
</evidence>
<proteinExistence type="predicted"/>
<feature type="modified residue" description="4-aspartylphosphate" evidence="3">
    <location>
        <position position="56"/>
    </location>
</feature>
<name>A0A1T1ATX1_RHOFE</name>
<evidence type="ECO:0000259" key="5">
    <source>
        <dbReference type="PROSITE" id="PS50110"/>
    </source>
</evidence>
<dbReference type="Pfam" id="PF00072">
    <property type="entry name" value="Response_reg"/>
    <property type="match status" value="1"/>
</dbReference>
<dbReference type="PRINTS" id="PR00038">
    <property type="entry name" value="HTHLUXR"/>
</dbReference>
<keyword evidence="7" id="KW-1185">Reference proteome</keyword>